<gene>
    <name evidence="1" type="ORF">SAMN05216586_101817</name>
</gene>
<evidence type="ECO:0000313" key="1">
    <source>
        <dbReference type="EMBL" id="SEF73826.1"/>
    </source>
</evidence>
<protein>
    <submittedName>
        <fullName evidence="1">Uncharacterized protein</fullName>
    </submittedName>
</protein>
<sequence length="168" mass="18813">MNRRDIKKAHEQSVLRSFKRYLEGSGRSLEILDYPDPPDAIVVLDGSPCWIEITDAFIGADFARSLTSFAADDVEYIPAGRGMTVNPDENFAEEVVAVVEKKYAKASITEIYEASGAGILLVGLYSPFVFEREITQIVKVLAAVRQQHDGRFSEMYVYNAVHDFFLVP</sequence>
<dbReference type="AlphaFoldDB" id="A0AAQ1JP20"/>
<dbReference type="Proteomes" id="UP000243518">
    <property type="component" value="Unassembled WGS sequence"/>
</dbReference>
<evidence type="ECO:0000313" key="2">
    <source>
        <dbReference type="Proteomes" id="UP000243518"/>
    </source>
</evidence>
<reference evidence="1 2" key="1">
    <citation type="submission" date="2016-10" db="EMBL/GenBank/DDBJ databases">
        <authorList>
            <person name="Varghese N."/>
            <person name="Submissions S."/>
        </authorList>
    </citation>
    <scope>NUCLEOTIDE SEQUENCE [LARGE SCALE GENOMIC DNA]</scope>
    <source>
        <strain evidence="1 2">CECT 8317</strain>
    </source>
</reference>
<keyword evidence="2" id="KW-1185">Reference proteome</keyword>
<dbReference type="RefSeq" id="WP_088273885.1">
    <property type="nucleotide sequence ID" value="NZ_FNVE01000001.1"/>
</dbReference>
<name>A0AAQ1JP20_9GAMM</name>
<comment type="caution">
    <text evidence="1">The sequence shown here is derived from an EMBL/GenBank/DDBJ whole genome shotgun (WGS) entry which is preliminary data.</text>
</comment>
<proteinExistence type="predicted"/>
<organism evidence="1 2">
    <name type="scientific">Halopseudomonas aestusnigri</name>
    <dbReference type="NCBI Taxonomy" id="857252"/>
    <lineage>
        <taxon>Bacteria</taxon>
        <taxon>Pseudomonadati</taxon>
        <taxon>Pseudomonadota</taxon>
        <taxon>Gammaproteobacteria</taxon>
        <taxon>Pseudomonadales</taxon>
        <taxon>Pseudomonadaceae</taxon>
        <taxon>Halopseudomonas</taxon>
    </lineage>
</organism>
<dbReference type="EMBL" id="FNVE01000001">
    <property type="protein sequence ID" value="SEF73826.1"/>
    <property type="molecule type" value="Genomic_DNA"/>
</dbReference>
<accession>A0AAQ1JP20</accession>